<dbReference type="Proteomes" id="UP000324222">
    <property type="component" value="Unassembled WGS sequence"/>
</dbReference>
<comment type="caution">
    <text evidence="2">The sequence shown here is derived from an EMBL/GenBank/DDBJ whole genome shotgun (WGS) entry which is preliminary data.</text>
</comment>
<feature type="region of interest" description="Disordered" evidence="1">
    <location>
        <begin position="90"/>
        <end position="112"/>
    </location>
</feature>
<reference evidence="2 3" key="1">
    <citation type="submission" date="2019-05" db="EMBL/GenBank/DDBJ databases">
        <title>Another draft genome of Portunus trituberculatus and its Hox gene families provides insights of decapod evolution.</title>
        <authorList>
            <person name="Jeong J.-H."/>
            <person name="Song I."/>
            <person name="Kim S."/>
            <person name="Choi T."/>
            <person name="Kim D."/>
            <person name="Ryu S."/>
            <person name="Kim W."/>
        </authorList>
    </citation>
    <scope>NUCLEOTIDE SEQUENCE [LARGE SCALE GENOMIC DNA]</scope>
    <source>
        <tissue evidence="2">Muscle</tissue>
    </source>
</reference>
<keyword evidence="3" id="KW-1185">Reference proteome</keyword>
<evidence type="ECO:0000313" key="2">
    <source>
        <dbReference type="EMBL" id="MPC26738.1"/>
    </source>
</evidence>
<protein>
    <submittedName>
        <fullName evidence="2">Uncharacterized protein</fullName>
    </submittedName>
</protein>
<organism evidence="2 3">
    <name type="scientific">Portunus trituberculatus</name>
    <name type="common">Swimming crab</name>
    <name type="synonym">Neptunus trituberculatus</name>
    <dbReference type="NCBI Taxonomy" id="210409"/>
    <lineage>
        <taxon>Eukaryota</taxon>
        <taxon>Metazoa</taxon>
        <taxon>Ecdysozoa</taxon>
        <taxon>Arthropoda</taxon>
        <taxon>Crustacea</taxon>
        <taxon>Multicrustacea</taxon>
        <taxon>Malacostraca</taxon>
        <taxon>Eumalacostraca</taxon>
        <taxon>Eucarida</taxon>
        <taxon>Decapoda</taxon>
        <taxon>Pleocyemata</taxon>
        <taxon>Brachyura</taxon>
        <taxon>Eubrachyura</taxon>
        <taxon>Portunoidea</taxon>
        <taxon>Portunidae</taxon>
        <taxon>Portuninae</taxon>
        <taxon>Portunus</taxon>
    </lineage>
</organism>
<accession>A0A5B7DZ48</accession>
<dbReference type="EMBL" id="VSRR010001642">
    <property type="protein sequence ID" value="MPC26738.1"/>
    <property type="molecule type" value="Genomic_DNA"/>
</dbReference>
<feature type="region of interest" description="Disordered" evidence="1">
    <location>
        <begin position="1"/>
        <end position="56"/>
    </location>
</feature>
<dbReference type="AlphaFoldDB" id="A0A5B7DZ48"/>
<proteinExistence type="predicted"/>
<name>A0A5B7DZ48_PORTR</name>
<evidence type="ECO:0000256" key="1">
    <source>
        <dbReference type="SAM" id="MobiDB-lite"/>
    </source>
</evidence>
<sequence>MFNKTSLRGCGSSASPGLGLPVDTACHRRPRRFPPATAAGAAPPAPPSLKSPPETGIVEEQKLRQLRRDCMKLKSTINFVRLFEVTGHAAGGRGGELGRSEGSLWLDDHSLQ</sequence>
<gene>
    <name evidence="2" type="ORF">E2C01_019885</name>
</gene>
<evidence type="ECO:0000313" key="3">
    <source>
        <dbReference type="Proteomes" id="UP000324222"/>
    </source>
</evidence>